<dbReference type="EMBL" id="BDQV01003824">
    <property type="protein sequence ID" value="GAY31765.1"/>
    <property type="molecule type" value="Genomic_DNA"/>
</dbReference>
<proteinExistence type="inferred from homology"/>
<evidence type="ECO:0000256" key="5">
    <source>
        <dbReference type="ARBA" id="ARBA00025555"/>
    </source>
</evidence>
<dbReference type="Proteomes" id="UP000236630">
    <property type="component" value="Unassembled WGS sequence"/>
</dbReference>
<evidence type="ECO:0000313" key="8">
    <source>
        <dbReference type="EMBL" id="GAY31765.1"/>
    </source>
</evidence>
<dbReference type="AlphaFoldDB" id="A0A2H5MWN4"/>
<dbReference type="GO" id="GO:0009538">
    <property type="term" value="C:photosystem I reaction center"/>
    <property type="evidence" value="ECO:0007669"/>
    <property type="project" value="UniProtKB-UniRule"/>
</dbReference>
<keyword evidence="6" id="KW-0793">Thylakoid</keyword>
<organism evidence="8 9">
    <name type="scientific">Citrus unshiu</name>
    <name type="common">Satsuma mandarin</name>
    <name type="synonym">Citrus nobilis var. unshiu</name>
    <dbReference type="NCBI Taxonomy" id="55188"/>
    <lineage>
        <taxon>Eukaryota</taxon>
        <taxon>Viridiplantae</taxon>
        <taxon>Streptophyta</taxon>
        <taxon>Embryophyta</taxon>
        <taxon>Tracheophyta</taxon>
        <taxon>Spermatophyta</taxon>
        <taxon>Magnoliopsida</taxon>
        <taxon>eudicotyledons</taxon>
        <taxon>Gunneridae</taxon>
        <taxon>Pentapetalae</taxon>
        <taxon>rosids</taxon>
        <taxon>malvids</taxon>
        <taxon>Sapindales</taxon>
        <taxon>Rutaceae</taxon>
        <taxon>Aurantioideae</taxon>
        <taxon>Citrus</taxon>
    </lineage>
</organism>
<feature type="non-terminal residue" evidence="8">
    <location>
        <position position="1"/>
    </location>
</feature>
<keyword evidence="4 6" id="KW-0603">Photosystem I</keyword>
<feature type="region of interest" description="Disordered" evidence="7">
    <location>
        <begin position="26"/>
        <end position="99"/>
    </location>
</feature>
<reference evidence="8 9" key="1">
    <citation type="journal article" date="2017" name="Front. Genet.">
        <title>Draft sequencing of the heterozygous diploid genome of Satsuma (Citrus unshiu Marc.) using a hybrid assembly approach.</title>
        <authorList>
            <person name="Shimizu T."/>
            <person name="Tanizawa Y."/>
            <person name="Mochizuki T."/>
            <person name="Nagasaki H."/>
            <person name="Yoshioka T."/>
            <person name="Toyoda A."/>
            <person name="Fujiyama A."/>
            <person name="Kaminuma E."/>
            <person name="Nakamura Y."/>
        </authorList>
    </citation>
    <scope>NUCLEOTIDE SEQUENCE [LARGE SCALE GENOMIC DNA]</scope>
    <source>
        <strain evidence="9">cv. Miyagawa wase</strain>
    </source>
</reference>
<sequence length="184" mass="20953">ATQACLFTPSIHTKTSQTSFRPWEDQTHILFIPQSKPSPSPWLKEHSLQPPEEKPKAPTKEGPVAQPHRARPKTPIPQSSEEALGDCSEKGPKLRITIRQRRTKSLRMPNCMGAEPLMRQDLEIKATRLKYTVIYRVRLQYLHPKDGVYPEKDEPCRQGVESPSEELSSLGKPKSIDYGEMQND</sequence>
<evidence type="ECO:0000256" key="2">
    <source>
        <dbReference type="ARBA" id="ARBA00009926"/>
    </source>
</evidence>
<evidence type="ECO:0000256" key="7">
    <source>
        <dbReference type="SAM" id="MobiDB-lite"/>
    </source>
</evidence>
<dbReference type="Pfam" id="PF02531">
    <property type="entry name" value="PsaD"/>
    <property type="match status" value="1"/>
</dbReference>
<evidence type="ECO:0000256" key="1">
    <source>
        <dbReference type="ARBA" id="ARBA00004185"/>
    </source>
</evidence>
<gene>
    <name evidence="8" type="ORF">CUMW_283530</name>
</gene>
<dbReference type="Gene3D" id="3.30.1470.10">
    <property type="entry name" value="Photosystem I PsaD, reaction center subunit II"/>
    <property type="match status" value="1"/>
</dbReference>
<protein>
    <recommendedName>
        <fullName evidence="6">Photosystem I reaction center subunit II, chloroplastic</fullName>
    </recommendedName>
</protein>
<dbReference type="InterPro" id="IPR003685">
    <property type="entry name" value="PsaD"/>
</dbReference>
<dbReference type="GO" id="GO:0009535">
    <property type="term" value="C:chloroplast thylakoid membrane"/>
    <property type="evidence" value="ECO:0007669"/>
    <property type="project" value="UniProtKB-SubCell"/>
</dbReference>
<feature type="compositionally biased region" description="Basic and acidic residues" evidence="7">
    <location>
        <begin position="43"/>
        <end position="59"/>
    </location>
</feature>
<comment type="similarity">
    <text evidence="2 6">Belongs to the PsaD family.</text>
</comment>
<comment type="function">
    <text evidence="5">PsaD can form complexes with ferredoxin and ferredoxin-oxidoreductase in photosystem I (PS I) reaction center. PSAD may encode the ferredoxin-docking protein.</text>
</comment>
<evidence type="ECO:0000256" key="4">
    <source>
        <dbReference type="ARBA" id="ARBA00022836"/>
    </source>
</evidence>
<keyword evidence="9" id="KW-1185">Reference proteome</keyword>
<dbReference type="SUPFAM" id="SSF64234">
    <property type="entry name" value="Photosystem I subunit PsaD"/>
    <property type="match status" value="1"/>
</dbReference>
<dbReference type="STRING" id="55188.A0A2H5MWN4"/>
<feature type="region of interest" description="Disordered" evidence="7">
    <location>
        <begin position="146"/>
        <end position="184"/>
    </location>
</feature>
<comment type="subcellular location">
    <subcellularLocation>
        <location evidence="1 6">Plastid</location>
        <location evidence="1 6">Chloroplast thylakoid membrane</location>
        <topology evidence="1 6">Peripheral membrane protein</topology>
        <orientation evidence="1 6">Stromal side</orientation>
    </subcellularLocation>
</comment>
<name>A0A2H5MWN4_CITUN</name>
<evidence type="ECO:0000256" key="3">
    <source>
        <dbReference type="ARBA" id="ARBA00022531"/>
    </source>
</evidence>
<accession>A0A2H5MWN4</accession>
<comment type="caution">
    <text evidence="8">The sequence shown here is derived from an EMBL/GenBank/DDBJ whole genome shotgun (WGS) entry which is preliminary data.</text>
</comment>
<dbReference type="GO" id="GO:0015979">
    <property type="term" value="P:photosynthesis"/>
    <property type="evidence" value="ECO:0007669"/>
    <property type="project" value="UniProtKB-UniRule"/>
</dbReference>
<evidence type="ECO:0000313" key="9">
    <source>
        <dbReference type="Proteomes" id="UP000236630"/>
    </source>
</evidence>
<evidence type="ECO:0000256" key="6">
    <source>
        <dbReference type="RuleBase" id="RU368104"/>
    </source>
</evidence>
<feature type="compositionally biased region" description="Basic and acidic residues" evidence="7">
    <location>
        <begin position="146"/>
        <end position="156"/>
    </location>
</feature>
<keyword evidence="3 6" id="KW-0602">Photosynthesis</keyword>
<dbReference type="InterPro" id="IPR036579">
    <property type="entry name" value="PsaD_sf"/>
</dbReference>